<feature type="region of interest" description="Disordered" evidence="1">
    <location>
        <begin position="116"/>
        <end position="143"/>
    </location>
</feature>
<proteinExistence type="predicted"/>
<evidence type="ECO:0000313" key="3">
    <source>
        <dbReference type="Proteomes" id="UP000661163"/>
    </source>
</evidence>
<feature type="compositionally biased region" description="Basic and acidic residues" evidence="1">
    <location>
        <begin position="126"/>
        <end position="143"/>
    </location>
</feature>
<comment type="caution">
    <text evidence="2">The sequence shown here is derived from an EMBL/GenBank/DDBJ whole genome shotgun (WGS) entry which is preliminary data.</text>
</comment>
<feature type="non-terminal residue" evidence="2">
    <location>
        <position position="143"/>
    </location>
</feature>
<accession>A0AAE5C625</accession>
<gene>
    <name evidence="2" type="ORF">GR217_36360</name>
</gene>
<sequence>MRKVPVDVVEDDSSFGGYAFVTLRTAVPEGPVRLQVFSKVATDKPYLGNGGWQAGSTAVDVEVVSRTPDKTLLRVGPTVCDRIGFSTPIKLVVEGANVYGDLYWPSIAVSPTGWSGGSIGGGSVEPEPKTPHVSLEKPKDPPP</sequence>
<protein>
    <submittedName>
        <fullName evidence="2">Uncharacterized protein</fullName>
    </submittedName>
</protein>
<reference evidence="2 3" key="1">
    <citation type="submission" date="2019-12" db="EMBL/GenBank/DDBJ databases">
        <title>Rhizobium genotypes associated with high levels of biological nitrogen fixation by grain legumes in a temperate-maritime cropping system.</title>
        <authorList>
            <person name="Maluk M."/>
            <person name="Francesc Ferrando Molina F."/>
            <person name="Lopez Del Egido L."/>
            <person name="Lafos M."/>
            <person name="Langarica-Fuentes A."/>
            <person name="Gebre Yohannes G."/>
            <person name="Young M.W."/>
            <person name="Martin P."/>
            <person name="Gantlett R."/>
            <person name="Kenicer G."/>
            <person name="Hawes C."/>
            <person name="Begg G.S."/>
            <person name="Quilliam R.S."/>
            <person name="Squire G.R."/>
            <person name="Poole P.S."/>
            <person name="Young P.W."/>
            <person name="Iannetta P.M."/>
            <person name="James E.K."/>
        </authorList>
    </citation>
    <scope>NUCLEOTIDE SEQUENCE [LARGE SCALE GENOMIC DNA]</scope>
    <source>
        <strain evidence="2 3">JHI985</strain>
    </source>
</reference>
<dbReference type="Proteomes" id="UP000661163">
    <property type="component" value="Unassembled WGS sequence"/>
</dbReference>
<evidence type="ECO:0000256" key="1">
    <source>
        <dbReference type="SAM" id="MobiDB-lite"/>
    </source>
</evidence>
<dbReference type="AlphaFoldDB" id="A0AAE5C625"/>
<evidence type="ECO:0000313" key="2">
    <source>
        <dbReference type="EMBL" id="NEI53069.1"/>
    </source>
</evidence>
<organism evidence="2 3">
    <name type="scientific">Rhizobium ruizarguesonis</name>
    <dbReference type="NCBI Taxonomy" id="2081791"/>
    <lineage>
        <taxon>Bacteria</taxon>
        <taxon>Pseudomonadati</taxon>
        <taxon>Pseudomonadota</taxon>
        <taxon>Alphaproteobacteria</taxon>
        <taxon>Hyphomicrobiales</taxon>
        <taxon>Rhizobiaceae</taxon>
        <taxon>Rhizobium/Agrobacterium group</taxon>
        <taxon>Rhizobium</taxon>
    </lineage>
</organism>
<dbReference type="EMBL" id="WUFC01000058">
    <property type="protein sequence ID" value="NEI53069.1"/>
    <property type="molecule type" value="Genomic_DNA"/>
</dbReference>
<name>A0AAE5C625_9HYPH</name>